<evidence type="ECO:0000256" key="1">
    <source>
        <dbReference type="ARBA" id="ARBA00023157"/>
    </source>
</evidence>
<dbReference type="InterPro" id="IPR001314">
    <property type="entry name" value="Peptidase_S1A"/>
</dbReference>
<dbReference type="InterPro" id="IPR009003">
    <property type="entry name" value="Peptidase_S1_PA"/>
</dbReference>
<gene>
    <name evidence="6" type="ORF">JBS370_LOCUS6037</name>
</gene>
<dbReference type="GO" id="GO:0004252">
    <property type="term" value="F:serine-type endopeptidase activity"/>
    <property type="evidence" value="ECO:0007669"/>
    <property type="project" value="InterPro"/>
</dbReference>
<dbReference type="Pfam" id="PF00089">
    <property type="entry name" value="Trypsin"/>
    <property type="match status" value="3"/>
</dbReference>
<comment type="caution">
    <text evidence="6">The sequence shown here is derived from an EMBL/GenBank/DDBJ whole genome shotgun (WGS) entry which is preliminary data.</text>
</comment>
<dbReference type="InterPro" id="IPR043504">
    <property type="entry name" value="Peptidase_S1_PA_chymotrypsin"/>
</dbReference>
<dbReference type="Proteomes" id="UP000663836">
    <property type="component" value="Unassembled WGS sequence"/>
</dbReference>
<dbReference type="InterPro" id="IPR001254">
    <property type="entry name" value="Trypsin_dom"/>
</dbReference>
<dbReference type="Gene3D" id="2.40.10.10">
    <property type="entry name" value="Trypsin-like serine proteases"/>
    <property type="match status" value="3"/>
</dbReference>
<keyword evidence="4" id="KW-0732">Signal</keyword>
<evidence type="ECO:0000313" key="6">
    <source>
        <dbReference type="EMBL" id="CAF3645257.1"/>
    </source>
</evidence>
<name>A0A818QQY3_9BILA</name>
<sequence length="445" mass="47620">MTQYGQILRYSIVVLLSIIRSSHQTVYTCTASASCGCSTNSATVGRIVGGETASSATWSWTVSISIAGSSLCGGSIISSSWIITAAHCVNNRIPSQITIYAGSITRLSGTQIRSVSKIVVHSSYSSTTYVNDIALLKLASPLIMTDPYVSAICLPSVSQVTLSAGEWPLVGTNVIAVGWGRLRENGSSSSILQQVTVQTIDYQASTCTPTMVDWHVQFCAGVSGGGKDTCQGDSGGPLMMFSSNNQWVLVGVTSNGIGCAQAAHSAVCGCSFNTVSMIRIVGEENASEASWGWAVSISINETFLCGGSILSSSRIIIAAHCVEDFTASQFIIYAGSILLWSSTQNRRYRVSLSFDTCQGDSDGPLMMFTSSNQWMLVGLTSLGHGCARPSYAGVYIRVAPYESWIRSNTTNSYYFVILSHAHSTKSSIYHLLFFVLLIFPVKLYF</sequence>
<evidence type="ECO:0000259" key="5">
    <source>
        <dbReference type="PROSITE" id="PS50240"/>
    </source>
</evidence>
<dbReference type="FunFam" id="2.40.10.10:FF:000002">
    <property type="entry name" value="Transmembrane protease serine"/>
    <property type="match status" value="1"/>
</dbReference>
<evidence type="ECO:0000256" key="4">
    <source>
        <dbReference type="SAM" id="SignalP"/>
    </source>
</evidence>
<dbReference type="PROSITE" id="PS00135">
    <property type="entry name" value="TRYPSIN_SER"/>
    <property type="match status" value="1"/>
</dbReference>
<keyword evidence="3" id="KW-0645">Protease</keyword>
<dbReference type="AlphaFoldDB" id="A0A818QQY3"/>
<protein>
    <recommendedName>
        <fullName evidence="5">Peptidase S1 domain-containing protein</fullName>
    </recommendedName>
</protein>
<evidence type="ECO:0000256" key="3">
    <source>
        <dbReference type="RuleBase" id="RU363034"/>
    </source>
</evidence>
<comment type="similarity">
    <text evidence="2">Belongs to the peptidase S1 family. CLIP subfamily.</text>
</comment>
<reference evidence="6" key="1">
    <citation type="submission" date="2021-02" db="EMBL/GenBank/DDBJ databases">
        <authorList>
            <person name="Nowell W R."/>
        </authorList>
    </citation>
    <scope>NUCLEOTIDE SEQUENCE</scope>
</reference>
<keyword evidence="1" id="KW-1015">Disulfide bond</keyword>
<proteinExistence type="inferred from homology"/>
<dbReference type="FunFam" id="2.40.10.10:FF:000068">
    <property type="entry name" value="transmembrane protease serine 2"/>
    <property type="match status" value="1"/>
</dbReference>
<dbReference type="PRINTS" id="PR00722">
    <property type="entry name" value="CHYMOTRYPSIN"/>
</dbReference>
<dbReference type="GO" id="GO:0006508">
    <property type="term" value="P:proteolysis"/>
    <property type="evidence" value="ECO:0007669"/>
    <property type="project" value="UniProtKB-KW"/>
</dbReference>
<dbReference type="PANTHER" id="PTHR24252:SF7">
    <property type="entry name" value="HYALIN"/>
    <property type="match status" value="1"/>
</dbReference>
<feature type="domain" description="Peptidase S1" evidence="5">
    <location>
        <begin position="47"/>
        <end position="410"/>
    </location>
</feature>
<dbReference type="InterPro" id="IPR033116">
    <property type="entry name" value="TRYPSIN_SER"/>
</dbReference>
<evidence type="ECO:0000313" key="7">
    <source>
        <dbReference type="Proteomes" id="UP000663836"/>
    </source>
</evidence>
<dbReference type="PROSITE" id="PS50240">
    <property type="entry name" value="TRYPSIN_DOM"/>
    <property type="match status" value="1"/>
</dbReference>
<dbReference type="EMBL" id="CAJOBD010000324">
    <property type="protein sequence ID" value="CAF3645257.1"/>
    <property type="molecule type" value="Genomic_DNA"/>
</dbReference>
<dbReference type="PANTHER" id="PTHR24252">
    <property type="entry name" value="ACROSIN-RELATED"/>
    <property type="match status" value="1"/>
</dbReference>
<dbReference type="CDD" id="cd00190">
    <property type="entry name" value="Tryp_SPc"/>
    <property type="match status" value="1"/>
</dbReference>
<dbReference type="SMART" id="SM00020">
    <property type="entry name" value="Tryp_SPc"/>
    <property type="match status" value="1"/>
</dbReference>
<accession>A0A818QQY3</accession>
<evidence type="ECO:0000256" key="2">
    <source>
        <dbReference type="ARBA" id="ARBA00024195"/>
    </source>
</evidence>
<dbReference type="PROSITE" id="PS00134">
    <property type="entry name" value="TRYPSIN_HIS"/>
    <property type="match status" value="1"/>
</dbReference>
<organism evidence="6 7">
    <name type="scientific">Rotaria sordida</name>
    <dbReference type="NCBI Taxonomy" id="392033"/>
    <lineage>
        <taxon>Eukaryota</taxon>
        <taxon>Metazoa</taxon>
        <taxon>Spiralia</taxon>
        <taxon>Gnathifera</taxon>
        <taxon>Rotifera</taxon>
        <taxon>Eurotatoria</taxon>
        <taxon>Bdelloidea</taxon>
        <taxon>Philodinida</taxon>
        <taxon>Philodinidae</taxon>
        <taxon>Rotaria</taxon>
    </lineage>
</organism>
<dbReference type="InterPro" id="IPR018114">
    <property type="entry name" value="TRYPSIN_HIS"/>
</dbReference>
<feature type="signal peptide" evidence="4">
    <location>
        <begin position="1"/>
        <end position="24"/>
    </location>
</feature>
<dbReference type="SUPFAM" id="SSF50494">
    <property type="entry name" value="Trypsin-like serine proteases"/>
    <property type="match status" value="2"/>
</dbReference>
<keyword evidence="3" id="KW-0378">Hydrolase</keyword>
<feature type="chain" id="PRO_5032553003" description="Peptidase S1 domain-containing protein" evidence="4">
    <location>
        <begin position="25"/>
        <end position="445"/>
    </location>
</feature>
<keyword evidence="3" id="KW-0720">Serine protease</keyword>